<keyword evidence="8" id="KW-1185">Reference proteome</keyword>
<reference evidence="7 8" key="1">
    <citation type="submission" date="2018-06" db="EMBL/GenBank/DDBJ databases">
        <title>Genomic Encyclopedia of Type Strains, Phase IV (KMG-IV): sequencing the most valuable type-strain genomes for metagenomic binning, comparative biology and taxonomic classification.</title>
        <authorList>
            <person name="Goeker M."/>
        </authorList>
    </citation>
    <scope>NUCLEOTIDE SEQUENCE [LARGE SCALE GENOMIC DNA]</scope>
    <source>
        <strain evidence="7 8">DSM 18048</strain>
    </source>
</reference>
<dbReference type="Gene3D" id="3.90.550.10">
    <property type="entry name" value="Spore Coat Polysaccharide Biosynthesis Protein SpsA, Chain A"/>
    <property type="match status" value="1"/>
</dbReference>
<keyword evidence="2" id="KW-1003">Cell membrane</keyword>
<evidence type="ECO:0000256" key="5">
    <source>
        <dbReference type="ARBA" id="ARBA00023136"/>
    </source>
</evidence>
<accession>A0A318SF01</accession>
<keyword evidence="3" id="KW-0328">Glycosyltransferase</keyword>
<comment type="subcellular location">
    <subcellularLocation>
        <location evidence="1">Cell membrane</location>
    </subcellularLocation>
</comment>
<evidence type="ECO:0000256" key="4">
    <source>
        <dbReference type="ARBA" id="ARBA00022679"/>
    </source>
</evidence>
<evidence type="ECO:0000256" key="2">
    <source>
        <dbReference type="ARBA" id="ARBA00022475"/>
    </source>
</evidence>
<protein>
    <submittedName>
        <fullName evidence="7">Glycosyltransferase involved in cell wall biosynthesis</fullName>
    </submittedName>
</protein>
<evidence type="ECO:0000256" key="3">
    <source>
        <dbReference type="ARBA" id="ARBA00022676"/>
    </source>
</evidence>
<proteinExistence type="predicted"/>
<dbReference type="SUPFAM" id="SSF53448">
    <property type="entry name" value="Nucleotide-diphospho-sugar transferases"/>
    <property type="match status" value="1"/>
</dbReference>
<dbReference type="PANTHER" id="PTHR43646">
    <property type="entry name" value="GLYCOSYLTRANSFERASE"/>
    <property type="match status" value="1"/>
</dbReference>
<dbReference type="GO" id="GO:0005886">
    <property type="term" value="C:plasma membrane"/>
    <property type="evidence" value="ECO:0007669"/>
    <property type="project" value="UniProtKB-SubCell"/>
</dbReference>
<keyword evidence="5" id="KW-0472">Membrane</keyword>
<evidence type="ECO:0000313" key="8">
    <source>
        <dbReference type="Proteomes" id="UP000248326"/>
    </source>
</evidence>
<organism evidence="7 8">
    <name type="scientific">Deinococcus yavapaiensis KR-236</name>
    <dbReference type="NCBI Taxonomy" id="694435"/>
    <lineage>
        <taxon>Bacteria</taxon>
        <taxon>Thermotogati</taxon>
        <taxon>Deinococcota</taxon>
        <taxon>Deinococci</taxon>
        <taxon>Deinococcales</taxon>
        <taxon>Deinococcaceae</taxon>
        <taxon>Deinococcus</taxon>
    </lineage>
</organism>
<dbReference type="Pfam" id="PF00535">
    <property type="entry name" value="Glycos_transf_2"/>
    <property type="match status" value="1"/>
</dbReference>
<dbReference type="GO" id="GO:0016757">
    <property type="term" value="F:glycosyltransferase activity"/>
    <property type="evidence" value="ECO:0007669"/>
    <property type="project" value="UniProtKB-KW"/>
</dbReference>
<dbReference type="AlphaFoldDB" id="A0A318SF01"/>
<dbReference type="InterPro" id="IPR029044">
    <property type="entry name" value="Nucleotide-diphossugar_trans"/>
</dbReference>
<feature type="domain" description="Glycosyltransferase 2-like" evidence="6">
    <location>
        <begin position="2"/>
        <end position="149"/>
    </location>
</feature>
<dbReference type="InterPro" id="IPR001173">
    <property type="entry name" value="Glyco_trans_2-like"/>
</dbReference>
<evidence type="ECO:0000313" key="7">
    <source>
        <dbReference type="EMBL" id="PYE55272.1"/>
    </source>
</evidence>
<dbReference type="PANTHER" id="PTHR43646:SF2">
    <property type="entry name" value="GLYCOSYLTRANSFERASE 2-LIKE DOMAIN-CONTAINING PROTEIN"/>
    <property type="match status" value="1"/>
</dbReference>
<evidence type="ECO:0000259" key="6">
    <source>
        <dbReference type="Pfam" id="PF00535"/>
    </source>
</evidence>
<sequence length="223" mass="23971">MVVPAYDEAAYLPRLLSALERQTRLPDEVIVVDNRSTDDTASVARAWGATVVACDTPGVAYARQAGLLAASGDWVASTDADSKPSRQWLEHLHGGAPNAVALYGPMRFDEVSPLASVASELGYRAFLNVMAAVKRPNLAGANMAFSRSAALLAGGYPLVEAREDVLLGFALARLGEVRYVPHALVETSARRVKGGFGRFLWQHVKNLGGRTTGYFERRPQDGS</sequence>
<keyword evidence="4 7" id="KW-0808">Transferase</keyword>
<gene>
    <name evidence="7" type="ORF">DES52_103103</name>
</gene>
<comment type="caution">
    <text evidence="7">The sequence shown here is derived from an EMBL/GenBank/DDBJ whole genome shotgun (WGS) entry which is preliminary data.</text>
</comment>
<dbReference type="EMBL" id="QJSX01000003">
    <property type="protein sequence ID" value="PYE55272.1"/>
    <property type="molecule type" value="Genomic_DNA"/>
</dbReference>
<dbReference type="Proteomes" id="UP000248326">
    <property type="component" value="Unassembled WGS sequence"/>
</dbReference>
<dbReference type="CDD" id="cd00761">
    <property type="entry name" value="Glyco_tranf_GTA_type"/>
    <property type="match status" value="1"/>
</dbReference>
<evidence type="ECO:0000256" key="1">
    <source>
        <dbReference type="ARBA" id="ARBA00004236"/>
    </source>
</evidence>
<name>A0A318SF01_9DEIO</name>